<evidence type="ECO:0000313" key="2">
    <source>
        <dbReference type="EMBL" id="OSX58324.1"/>
    </source>
</evidence>
<organism evidence="2 3">
    <name type="scientific">Postia placenta MAD-698-R-SB12</name>
    <dbReference type="NCBI Taxonomy" id="670580"/>
    <lineage>
        <taxon>Eukaryota</taxon>
        <taxon>Fungi</taxon>
        <taxon>Dikarya</taxon>
        <taxon>Basidiomycota</taxon>
        <taxon>Agaricomycotina</taxon>
        <taxon>Agaricomycetes</taxon>
        <taxon>Polyporales</taxon>
        <taxon>Adustoporiaceae</taxon>
        <taxon>Rhodonia</taxon>
    </lineage>
</organism>
<dbReference type="OrthoDB" id="2795722at2759"/>
<dbReference type="Proteomes" id="UP000194127">
    <property type="component" value="Unassembled WGS sequence"/>
</dbReference>
<protein>
    <submittedName>
        <fullName evidence="2">Uncharacterized protein</fullName>
    </submittedName>
</protein>
<reference evidence="2 3" key="1">
    <citation type="submission" date="2017-04" db="EMBL/GenBank/DDBJ databases">
        <title>Genome Sequence of the Model Brown-Rot Fungus Postia placenta SB12.</title>
        <authorList>
            <consortium name="DOE Joint Genome Institute"/>
            <person name="Gaskell J."/>
            <person name="Kersten P."/>
            <person name="Larrondo L.F."/>
            <person name="Canessa P."/>
            <person name="Martinez D."/>
            <person name="Hibbett D."/>
            <person name="Schmoll M."/>
            <person name="Kubicek C.P."/>
            <person name="Martinez A.T."/>
            <person name="Yadav J."/>
            <person name="Master E."/>
            <person name="Magnuson J.K."/>
            <person name="James T."/>
            <person name="Yaver D."/>
            <person name="Berka R."/>
            <person name="Labutti K."/>
            <person name="Lipzen A."/>
            <person name="Aerts A."/>
            <person name="Barry K."/>
            <person name="Henrissat B."/>
            <person name="Blanchette R."/>
            <person name="Grigoriev I."/>
            <person name="Cullen D."/>
        </authorList>
    </citation>
    <scope>NUCLEOTIDE SEQUENCE [LARGE SCALE GENOMIC DNA]</scope>
    <source>
        <strain evidence="2 3">MAD-698-R-SB12</strain>
    </source>
</reference>
<name>A0A1X6MPI7_9APHY</name>
<feature type="compositionally biased region" description="Pro residues" evidence="1">
    <location>
        <begin position="263"/>
        <end position="287"/>
    </location>
</feature>
<evidence type="ECO:0000313" key="3">
    <source>
        <dbReference type="Proteomes" id="UP000194127"/>
    </source>
</evidence>
<dbReference type="GeneID" id="36331782"/>
<feature type="compositionally biased region" description="Pro residues" evidence="1">
    <location>
        <begin position="101"/>
        <end position="112"/>
    </location>
</feature>
<feature type="compositionally biased region" description="Low complexity" evidence="1">
    <location>
        <begin position="149"/>
        <end position="169"/>
    </location>
</feature>
<feature type="compositionally biased region" description="Basic and acidic residues" evidence="1">
    <location>
        <begin position="313"/>
        <end position="330"/>
    </location>
</feature>
<accession>A0A1X6MPI7</accession>
<proteinExistence type="predicted"/>
<evidence type="ECO:0000256" key="1">
    <source>
        <dbReference type="SAM" id="MobiDB-lite"/>
    </source>
</evidence>
<dbReference type="RefSeq" id="XP_024335118.1">
    <property type="nucleotide sequence ID" value="XM_024486833.1"/>
</dbReference>
<feature type="region of interest" description="Disordered" evidence="1">
    <location>
        <begin position="1"/>
        <end position="356"/>
    </location>
</feature>
<keyword evidence="3" id="KW-1185">Reference proteome</keyword>
<dbReference type="STRING" id="670580.A0A1X6MPI7"/>
<feature type="compositionally biased region" description="Basic and acidic residues" evidence="1">
    <location>
        <begin position="69"/>
        <end position="91"/>
    </location>
</feature>
<gene>
    <name evidence="2" type="ORF">POSPLADRAFT_1154263</name>
</gene>
<feature type="compositionally biased region" description="Polar residues" evidence="1">
    <location>
        <begin position="114"/>
        <end position="125"/>
    </location>
</feature>
<sequence length="369" mass="39221">MMKRKAEAARMASSGSGATTGMKRKRSPLEDERLSSGFQLPFVGASVSSLRADPPRPPAKAMNGIAKEAPGHESKSKSDTKRQAKEKDRTAKLSPVGIRARPPPGPPGPAGPPTSRQRTGSVSSNAPPPSTPSGRAELSPAGSMPPSASTSQSTIVPSQSTVSQSSSVNGGYGNYSTRATPTPAHEPPPRDEYQMHYSSGDESNMVERRRFSSQSYADSPKAASLFDQASMQYPSPASYGTPPYYHQYPPPQGPPSGFEGGSMPPPTSLPPMGGLPPPPPPPMPPIDTQPGGGGMPMSAMPHGHAQYLSYEKASYESHMNRPPEHTRQLTHEYQPPPNPQSMSMSSSHGWLPPDANGGNDMWHEYKYIG</sequence>
<dbReference type="EMBL" id="KZ110605">
    <property type="protein sequence ID" value="OSX58324.1"/>
    <property type="molecule type" value="Genomic_DNA"/>
</dbReference>
<dbReference type="AlphaFoldDB" id="A0A1X6MPI7"/>